<evidence type="ECO:0000256" key="3">
    <source>
        <dbReference type="ARBA" id="ARBA00022989"/>
    </source>
</evidence>
<evidence type="ECO:0000256" key="1">
    <source>
        <dbReference type="ARBA" id="ARBA00004141"/>
    </source>
</evidence>
<keyword evidence="2 5" id="KW-0812">Transmembrane</keyword>
<feature type="transmembrane region" description="Helical" evidence="5">
    <location>
        <begin position="290"/>
        <end position="314"/>
    </location>
</feature>
<dbReference type="AlphaFoldDB" id="A0A8J9S717"/>
<dbReference type="Pfam" id="PF01925">
    <property type="entry name" value="TauE"/>
    <property type="match status" value="1"/>
</dbReference>
<feature type="transmembrane region" description="Helical" evidence="5">
    <location>
        <begin position="95"/>
        <end position="121"/>
    </location>
</feature>
<sequence length="392" mass="41450">MAFGLRPDNRIALLLLIAKSATSFYIAPTKVLRASLFNSRRPPLSRRTALIDPGQGLESIQTTINGLPLLLPSYIHDIFAAEDHPFRYAFMFPTVMAVSITCQSAGIGGAALLSPILLLIFPLLGPEYPLQTAAAAIASALLTECFGFLSGLSGYWRRGLVDWGVAFKFLGLALPTSFAGALLEPSLAGETTFLRILYSTLMLTLCAFLLFSEKPVALSEECDFSTQEDPIIRTKTAVDGTVFTYLEPDKLTWKTIGATTAGASLTGLLGVGIGEVILPQLVRISCMPLPVAAGTSVAVVVLTALTAATVQFSVLANELMILSPDLTLQAALGQVVPWNLVQYTVPGAVVGGQVAPYLASKRVLDDETIESIVAALFGIIGVAFAAKVVLSG</sequence>
<evidence type="ECO:0000256" key="4">
    <source>
        <dbReference type="ARBA" id="ARBA00023136"/>
    </source>
</evidence>
<feature type="transmembrane region" description="Helical" evidence="5">
    <location>
        <begin position="192"/>
        <end position="211"/>
    </location>
</feature>
<protein>
    <submittedName>
        <fullName evidence="6">Uncharacterized protein</fullName>
    </submittedName>
</protein>
<dbReference type="EMBL" id="OU594956">
    <property type="protein sequence ID" value="CAG9281555.1"/>
    <property type="molecule type" value="Genomic_DNA"/>
</dbReference>
<evidence type="ECO:0000313" key="6">
    <source>
        <dbReference type="EMBL" id="CAG9281555.1"/>
    </source>
</evidence>
<dbReference type="InterPro" id="IPR002781">
    <property type="entry name" value="TM_pro_TauE-like"/>
</dbReference>
<dbReference type="InterPro" id="IPR051598">
    <property type="entry name" value="TSUP/Inactive_protease-like"/>
</dbReference>
<accession>A0A8J9S717</accession>
<name>A0A8J9S717_PHATR</name>
<evidence type="ECO:0000256" key="2">
    <source>
        <dbReference type="ARBA" id="ARBA00022692"/>
    </source>
</evidence>
<keyword evidence="3 5" id="KW-1133">Transmembrane helix</keyword>
<comment type="subcellular location">
    <subcellularLocation>
        <location evidence="1">Membrane</location>
        <topology evidence="1">Multi-pass membrane protein</topology>
    </subcellularLocation>
</comment>
<feature type="transmembrane region" description="Helical" evidence="5">
    <location>
        <begin position="256"/>
        <end position="278"/>
    </location>
</feature>
<dbReference type="GO" id="GO:0016020">
    <property type="term" value="C:membrane"/>
    <property type="evidence" value="ECO:0007669"/>
    <property type="project" value="UniProtKB-SubCell"/>
</dbReference>
<evidence type="ECO:0000256" key="5">
    <source>
        <dbReference type="SAM" id="Phobius"/>
    </source>
</evidence>
<organism evidence="6">
    <name type="scientific">Phaeodactylum tricornutum</name>
    <name type="common">Diatom</name>
    <dbReference type="NCBI Taxonomy" id="2850"/>
    <lineage>
        <taxon>Eukaryota</taxon>
        <taxon>Sar</taxon>
        <taxon>Stramenopiles</taxon>
        <taxon>Ochrophyta</taxon>
        <taxon>Bacillariophyta</taxon>
        <taxon>Bacillariophyceae</taxon>
        <taxon>Bacillariophycidae</taxon>
        <taxon>Naviculales</taxon>
        <taxon>Phaeodactylaceae</taxon>
        <taxon>Phaeodactylum</taxon>
    </lineage>
</organism>
<dbReference type="Proteomes" id="UP000836788">
    <property type="component" value="Chromosome 15"/>
</dbReference>
<feature type="transmembrane region" description="Helical" evidence="5">
    <location>
        <begin position="372"/>
        <end position="390"/>
    </location>
</feature>
<keyword evidence="4 5" id="KW-0472">Membrane</keyword>
<feature type="transmembrane region" description="Helical" evidence="5">
    <location>
        <begin position="133"/>
        <end position="157"/>
    </location>
</feature>
<gene>
    <name evidence="6" type="ORF">PTTT1_LOCUS16840</name>
</gene>
<dbReference type="PANTHER" id="PTHR43701">
    <property type="entry name" value="MEMBRANE TRANSPORTER PROTEIN MJ0441-RELATED"/>
    <property type="match status" value="1"/>
</dbReference>
<feature type="transmembrane region" description="Helical" evidence="5">
    <location>
        <begin position="163"/>
        <end position="183"/>
    </location>
</feature>
<proteinExistence type="predicted"/>
<dbReference type="OMA" id="RYAFMFP"/>
<dbReference type="PANTHER" id="PTHR43701:SF2">
    <property type="entry name" value="MEMBRANE TRANSPORTER PROTEIN YJNA-RELATED"/>
    <property type="match status" value="1"/>
</dbReference>
<reference evidence="6" key="1">
    <citation type="submission" date="2022-02" db="EMBL/GenBank/DDBJ databases">
        <authorList>
            <person name="Giguere J D."/>
        </authorList>
    </citation>
    <scope>NUCLEOTIDE SEQUENCE</scope>
    <source>
        <strain evidence="6">CCAP 1055/1</strain>
    </source>
</reference>